<sequence length="178" mass="19231">MAEAKAKLDTTRRAVPFDKADTGTVKAAKAVPPQVIAKTLSKAARPLLVVGSNLTDAQYDRVAKIASKMAGVAATGSSLRPLLERGVNATYVNLHALCGYLTDEVWSGLDGNGRYDVCVFVGHIYYHASPLIRGLANFSDVKVVCIDRYYYPAADLTFGNLSEEDFERALDAVIEAME</sequence>
<dbReference type="PIRSF" id="PIRSF006035">
    <property type="entry name" value="CO_dh_b_ACDS_e"/>
    <property type="match status" value="1"/>
</dbReference>
<dbReference type="AlphaFoldDB" id="A0A832RV31"/>
<dbReference type="InterPro" id="IPR003704">
    <property type="entry name" value="CdhB"/>
</dbReference>
<gene>
    <name evidence="1" type="primary">cdhB</name>
    <name evidence="1" type="ORF">HA299_04645</name>
</gene>
<dbReference type="EMBL" id="DUIH01000014">
    <property type="protein sequence ID" value="HIH69892.1"/>
    <property type="molecule type" value="Genomic_DNA"/>
</dbReference>
<dbReference type="Proteomes" id="UP000600363">
    <property type="component" value="Unassembled WGS sequence"/>
</dbReference>
<accession>A0A832RV31</accession>
<comment type="caution">
    <text evidence="1">The sequence shown here is derived from an EMBL/GenBank/DDBJ whole genome shotgun (WGS) entry which is preliminary data.</text>
</comment>
<evidence type="ECO:0000313" key="2">
    <source>
        <dbReference type="Proteomes" id="UP000600363"/>
    </source>
</evidence>
<dbReference type="GO" id="GO:0019385">
    <property type="term" value="P:methanogenesis, from acetate"/>
    <property type="evidence" value="ECO:0007669"/>
    <property type="project" value="InterPro"/>
</dbReference>
<dbReference type="RefSeq" id="WP_042686521.1">
    <property type="nucleotide sequence ID" value="NZ_DUIH01000014.1"/>
</dbReference>
<dbReference type="Gene3D" id="3.40.50.1220">
    <property type="entry name" value="TPP-binding domain"/>
    <property type="match status" value="1"/>
</dbReference>
<protein>
    <submittedName>
        <fullName evidence="1">CO dehydrogenase/acetyl-CoA synthase complex subunit epsilon</fullName>
    </submittedName>
</protein>
<name>A0A832RV31_9EURY</name>
<proteinExistence type="predicted"/>
<dbReference type="SUPFAM" id="SSF52467">
    <property type="entry name" value="DHS-like NAD/FAD-binding domain"/>
    <property type="match status" value="1"/>
</dbReference>
<dbReference type="NCBIfam" id="TIGR00315">
    <property type="entry name" value="cdhB"/>
    <property type="match status" value="1"/>
</dbReference>
<evidence type="ECO:0000313" key="1">
    <source>
        <dbReference type="EMBL" id="HIH69892.1"/>
    </source>
</evidence>
<dbReference type="Pfam" id="PF02552">
    <property type="entry name" value="CO_dh"/>
    <property type="match status" value="1"/>
</dbReference>
<organism evidence="1 2">
    <name type="scientific">Methermicoccus shengliensis</name>
    <dbReference type="NCBI Taxonomy" id="660064"/>
    <lineage>
        <taxon>Archaea</taxon>
        <taxon>Methanobacteriati</taxon>
        <taxon>Methanobacteriota</taxon>
        <taxon>Stenosarchaea group</taxon>
        <taxon>Methanomicrobia</taxon>
        <taxon>Methanosarcinales</taxon>
        <taxon>Methermicoccaceae</taxon>
        <taxon>Methermicoccus</taxon>
    </lineage>
</organism>
<reference evidence="1" key="1">
    <citation type="journal article" date="2020" name="bioRxiv">
        <title>A rank-normalized archaeal taxonomy based on genome phylogeny resolves widespread incomplete and uneven classifications.</title>
        <authorList>
            <person name="Rinke C."/>
            <person name="Chuvochina M."/>
            <person name="Mussig A.J."/>
            <person name="Chaumeil P.-A."/>
            <person name="Waite D.W."/>
            <person name="Whitman W.B."/>
            <person name="Parks D.H."/>
            <person name="Hugenholtz P."/>
        </authorList>
    </citation>
    <scope>NUCLEOTIDE SEQUENCE</scope>
    <source>
        <strain evidence="1">UBA12518</strain>
    </source>
</reference>
<dbReference type="InterPro" id="IPR029035">
    <property type="entry name" value="DHS-like_NAD/FAD-binding_dom"/>
</dbReference>